<evidence type="ECO:0000313" key="5">
    <source>
        <dbReference type="Proteomes" id="UP000237347"/>
    </source>
</evidence>
<organism evidence="4 5">
    <name type="scientific">Quercus suber</name>
    <name type="common">Cork oak</name>
    <dbReference type="NCBI Taxonomy" id="58331"/>
    <lineage>
        <taxon>Eukaryota</taxon>
        <taxon>Viridiplantae</taxon>
        <taxon>Streptophyta</taxon>
        <taxon>Embryophyta</taxon>
        <taxon>Tracheophyta</taxon>
        <taxon>Spermatophyta</taxon>
        <taxon>Magnoliopsida</taxon>
        <taxon>eudicotyledons</taxon>
        <taxon>Gunneridae</taxon>
        <taxon>Pentapetalae</taxon>
        <taxon>rosids</taxon>
        <taxon>fabids</taxon>
        <taxon>Fagales</taxon>
        <taxon>Fagaceae</taxon>
        <taxon>Quercus</taxon>
    </lineage>
</organism>
<reference evidence="4 5" key="1">
    <citation type="journal article" date="2018" name="Sci. Data">
        <title>The draft genome sequence of cork oak.</title>
        <authorList>
            <person name="Ramos A.M."/>
            <person name="Usie A."/>
            <person name="Barbosa P."/>
            <person name="Barros P.M."/>
            <person name="Capote T."/>
            <person name="Chaves I."/>
            <person name="Simoes F."/>
            <person name="Abreu I."/>
            <person name="Carrasquinho I."/>
            <person name="Faro C."/>
            <person name="Guimaraes J.B."/>
            <person name="Mendonca D."/>
            <person name="Nobrega F."/>
            <person name="Rodrigues L."/>
            <person name="Saibo N.J.M."/>
            <person name="Varela M.C."/>
            <person name="Egas C."/>
            <person name="Matos J."/>
            <person name="Miguel C.M."/>
            <person name="Oliveira M.M."/>
            <person name="Ricardo C.P."/>
            <person name="Goncalves S."/>
        </authorList>
    </citation>
    <scope>NUCLEOTIDE SEQUENCE [LARGE SCALE GENOMIC DNA]</scope>
    <source>
        <strain evidence="5">cv. HL8</strain>
    </source>
</reference>
<keyword evidence="5" id="KW-1185">Reference proteome</keyword>
<dbReference type="SUPFAM" id="SSF52058">
    <property type="entry name" value="L domain-like"/>
    <property type="match status" value="1"/>
</dbReference>
<dbReference type="EMBL" id="PKMF04000145">
    <property type="protein sequence ID" value="KAK7847210.1"/>
    <property type="molecule type" value="Genomic_DNA"/>
</dbReference>
<dbReference type="InterPro" id="IPR032675">
    <property type="entry name" value="LRR_dom_sf"/>
</dbReference>
<accession>A0AAW0L799</accession>
<keyword evidence="1" id="KW-0677">Repeat</keyword>
<dbReference type="Pfam" id="PF23559">
    <property type="entry name" value="WHD_DRP"/>
    <property type="match status" value="1"/>
</dbReference>
<dbReference type="InterPro" id="IPR058922">
    <property type="entry name" value="WHD_DRP"/>
</dbReference>
<name>A0AAW0L799_QUESU</name>
<evidence type="ECO:0000259" key="2">
    <source>
        <dbReference type="Pfam" id="PF23559"/>
    </source>
</evidence>
<evidence type="ECO:0000313" key="4">
    <source>
        <dbReference type="EMBL" id="KAK7847210.1"/>
    </source>
</evidence>
<dbReference type="Pfam" id="PF25019">
    <property type="entry name" value="LRR_R13L1-DRL21"/>
    <property type="match status" value="1"/>
</dbReference>
<dbReference type="PANTHER" id="PTHR47186">
    <property type="entry name" value="LEUCINE-RICH REPEAT-CONTAINING PROTEIN 57"/>
    <property type="match status" value="1"/>
</dbReference>
<evidence type="ECO:0000259" key="3">
    <source>
        <dbReference type="Pfam" id="PF25019"/>
    </source>
</evidence>
<feature type="domain" description="R13L1/DRL21-like LRR repeat region" evidence="3">
    <location>
        <begin position="222"/>
        <end position="345"/>
    </location>
</feature>
<proteinExistence type="predicted"/>
<dbReference type="AlphaFoldDB" id="A0AAW0L799"/>
<feature type="domain" description="Disease resistance protein winged helix" evidence="2">
    <location>
        <begin position="3"/>
        <end position="33"/>
    </location>
</feature>
<gene>
    <name evidence="4" type="primary">RGA4_2</name>
    <name evidence="4" type="ORF">CFP56_006987</name>
</gene>
<dbReference type="InterPro" id="IPR056789">
    <property type="entry name" value="LRR_R13L1-DRL21"/>
</dbReference>
<sequence length="481" mass="54372">MVLLWRCFFQDVRKDKDGNISFCKMHDLMHDLAALVAGMESIMLNSSEEYNGEKVRHVSFNLEDSSMQFSTPMPNGRKIHTVLASSIRGNLGNLTCDAFISNFKYLGTLGLINLGLFVVPHSIGKLKHLKYLDLSTLILRNCGLLRELPRGIKKLVNLRFLDITGCGKQMTNMPLEIGHLTYLETILPSVVVRMEGSRGQAKKGHCGLYKKKKAKSNGGPSQLKLLHNLGGQLRIENLGHGKDEVRECKDANLKDKQHLQHLVLKWDDSEWYAESECYDEMLLEGLQPHPNLKALELQFYMGVRIPSWVSSLTNLVRFELHYNKRLQHLPPLNQLPFLKSVDLMYMEALEYISDEESVSNVLGASSSSSSSSKTPFFPSLSSLHIEGCPKLKGWWRNSDDDDDDDNEPHHLLLPSFPPSLSNLQIFGCPNLTSMPLIPNLTFLNGPKIDGYPLLRLQGRLSQIIQQEKTIYSGMHLSIYLL</sequence>
<dbReference type="Proteomes" id="UP000237347">
    <property type="component" value="Unassembled WGS sequence"/>
</dbReference>
<dbReference type="Gene3D" id="3.80.10.10">
    <property type="entry name" value="Ribonuclease Inhibitor"/>
    <property type="match status" value="2"/>
</dbReference>
<protein>
    <submittedName>
        <fullName evidence="4">Disease resistance protein rga4</fullName>
    </submittedName>
</protein>
<evidence type="ECO:0000256" key="1">
    <source>
        <dbReference type="ARBA" id="ARBA00022737"/>
    </source>
</evidence>
<comment type="caution">
    <text evidence="4">The sequence shown here is derived from an EMBL/GenBank/DDBJ whole genome shotgun (WGS) entry which is preliminary data.</text>
</comment>
<dbReference type="PANTHER" id="PTHR47186:SF13">
    <property type="entry name" value="DISEASE RESISTANCE PROTEIN RGA3"/>
    <property type="match status" value="1"/>
</dbReference>